<dbReference type="EMBL" id="ANAH02000014">
    <property type="protein sequence ID" value="EPX60014.1"/>
    <property type="molecule type" value="Genomic_DNA"/>
</dbReference>
<evidence type="ECO:0000313" key="3">
    <source>
        <dbReference type="Proteomes" id="UP000011682"/>
    </source>
</evidence>
<name>S9QFA9_CYSF2</name>
<proteinExistence type="predicted"/>
<sequence>MNVVFISPRFPSRFFHFGGHEVRRCFTAQGVGLAFLALAWLLLLPAQVAASSRADMPGTVPSCAGQVLPPGWPDFSSDDRQELLAPFLACSSPADFLALQQRVDMPRLVMRLDDWRAVRLGSLGPVREEAAGLLNRKRTSFLLQSPERYGAANAEVLAHFVLDSSHDDDLRDILSLLARDKRLQEVLELLPSLGPALEEREIKPSAHAERDFQWSDVGRGLARAGKDALSTIPLVDGAQSRLMELSTIRAQLPPPYQEALDVVESEQLARRFSKGHLAVGLLDHMTFGVPLGFYSLVAGTGHGVYVLGQGRYEQAVRELTPAVLLVTVYAGGKGARFLSEARGSAGVGTRVPSGLEVMESRVKGFQELARQWKARLGVDGLRELARDIQASREAGRFVAVGGVDAALALREARGDVARAQAMMSKARPESTVSSAVESGAAERAGEGARVVGESSRPGLKTVSAAEHSGSLTSLVDHEAGLTQQVVEAKLAAAELESTSQRLTVDVAVLERQRPTLDAPPPGAQDNPRWREYVAYYERRMGELKEGNTVKGPLRWAAYETMWNGFTRGLVFERFMVKLLRADAKLPRTQRRFLGDFDKPRIESYVGVRKPGTGLRYADVLIVEEGELAGRPRRVETLSFKSRNLSGLERDALAAQMTVDAKEALRKYGETLDIRRDSLQPLFREGSEVPVQRVRLIYEGGDLRPKAVGVLNAAVEATRKVVPGVEVSLQ</sequence>
<organism evidence="2 3">
    <name type="scientific">Cystobacter fuscus (strain ATCC 25194 / DSM 2262 / NBRC 100088 / M29)</name>
    <dbReference type="NCBI Taxonomy" id="1242864"/>
    <lineage>
        <taxon>Bacteria</taxon>
        <taxon>Pseudomonadati</taxon>
        <taxon>Myxococcota</taxon>
        <taxon>Myxococcia</taxon>
        <taxon>Myxococcales</taxon>
        <taxon>Cystobacterineae</taxon>
        <taxon>Archangiaceae</taxon>
        <taxon>Cystobacter</taxon>
    </lineage>
</organism>
<evidence type="ECO:0000256" key="1">
    <source>
        <dbReference type="SAM" id="MobiDB-lite"/>
    </source>
</evidence>
<feature type="compositionally biased region" description="Low complexity" evidence="1">
    <location>
        <begin position="429"/>
        <end position="453"/>
    </location>
</feature>
<dbReference type="RefSeq" id="WP_002623939.1">
    <property type="nucleotide sequence ID" value="NZ_ANAH02000014.1"/>
</dbReference>
<evidence type="ECO:0000313" key="2">
    <source>
        <dbReference type="EMBL" id="EPX60014.1"/>
    </source>
</evidence>
<feature type="region of interest" description="Disordered" evidence="1">
    <location>
        <begin position="428"/>
        <end position="457"/>
    </location>
</feature>
<keyword evidence="3" id="KW-1185">Reference proteome</keyword>
<comment type="caution">
    <text evidence="2">The sequence shown here is derived from an EMBL/GenBank/DDBJ whole genome shotgun (WGS) entry which is preliminary data.</text>
</comment>
<dbReference type="eggNOG" id="ENOG5030T77">
    <property type="taxonomic scope" value="Bacteria"/>
</dbReference>
<dbReference type="AlphaFoldDB" id="S9QFA9"/>
<dbReference type="Proteomes" id="UP000011682">
    <property type="component" value="Unassembled WGS sequence"/>
</dbReference>
<protein>
    <submittedName>
        <fullName evidence="2">Uncharacterized protein</fullName>
    </submittedName>
</protein>
<accession>S9QFA9</accession>
<gene>
    <name evidence="2" type="ORF">D187_002100</name>
</gene>
<reference evidence="2" key="1">
    <citation type="submission" date="2013-05" db="EMBL/GenBank/DDBJ databases">
        <title>Genome assembly of Cystobacter fuscus DSM 2262.</title>
        <authorList>
            <person name="Sharma G."/>
            <person name="Khatri I."/>
            <person name="Kaur C."/>
            <person name="Mayilraj S."/>
            <person name="Subramanian S."/>
        </authorList>
    </citation>
    <scope>NUCLEOTIDE SEQUENCE [LARGE SCALE GENOMIC DNA]</scope>
    <source>
        <strain evidence="2">DSM 2262</strain>
    </source>
</reference>